<dbReference type="EMBL" id="MU276030">
    <property type="protein sequence ID" value="KAI0043161.1"/>
    <property type="molecule type" value="Genomic_DNA"/>
</dbReference>
<sequence length="748" mass="80584">MPQAESVQIMSPGPTLSPAQMQSPMGNGDVDRSRRLPIHGRHSLSHENALNHVPASTSTPITRKQASLDLPTWTPLVNTTELSDDDDHEDDKDEMDILPAASPVESPSRRKSMKARGKPPGRGQDWVGAGTNARSSLPGPTSSNATANAPSALVATLNAIARAANVDARPKHPPPPPPPARSTLRPEVVLPPPQSKKGANGFPTPFISTASVPGVLEAFAHTSTLSSSAPPRPSQAASVASSSTSTPNGRPSLKTYADRRVTAKSRTFAGVVLSPPSRQNAAKTPATSGTVTPTEQHQDVAAAKRKRADSLDHVPKEKSKRTKSFPEPSSSSNLANLFSNLKSSSKSAPRAPQKGVFFTSNERISRVDSPDPLSIAPSDPPQVVQAGPSSASPQARVPTSRAAASTVDEEIVIIPPDPRPRVTKTYKRPKDPFFETGLLTYFEPRGAPKSSRLSISRPQAIQNASSASSEAVSTDRTELDDLVPSEPPSRRPRSPIQRAAGPPSITRNTLASALTAAFAKNNITTSVTEAAPRPVRTLSRRIAATREFDVVVHADEMDRLLDTQTLPLALDLGLPKWPKRMEGAAGVAEDATQDEEKVSWWDRDAYQWRLGADTRRRLKVILGENADGTEEPVKPRRTAGRHERPVTTKQVTGSQMWIDRLERNFGPGKVDRGVGRKPKRVSTHGFLWNVLSSHLLDSLKQNPPGCKHLALHPRRILPLAMLETSQQLHGPLFFSSSSRARRSATRGT</sequence>
<evidence type="ECO:0000313" key="2">
    <source>
        <dbReference type="Proteomes" id="UP000814033"/>
    </source>
</evidence>
<accession>A0ACB8RHH2</accession>
<proteinExistence type="predicted"/>
<evidence type="ECO:0000313" key="1">
    <source>
        <dbReference type="EMBL" id="KAI0043161.1"/>
    </source>
</evidence>
<gene>
    <name evidence="1" type="ORF">FA95DRAFT_439155</name>
</gene>
<protein>
    <submittedName>
        <fullName evidence="1">Uncharacterized protein</fullName>
    </submittedName>
</protein>
<reference evidence="1" key="2">
    <citation type="journal article" date="2022" name="New Phytol.">
        <title>Evolutionary transition to the ectomycorrhizal habit in the genomes of a hyperdiverse lineage of mushroom-forming fungi.</title>
        <authorList>
            <person name="Looney B."/>
            <person name="Miyauchi S."/>
            <person name="Morin E."/>
            <person name="Drula E."/>
            <person name="Courty P.E."/>
            <person name="Kohler A."/>
            <person name="Kuo A."/>
            <person name="LaButti K."/>
            <person name="Pangilinan J."/>
            <person name="Lipzen A."/>
            <person name="Riley R."/>
            <person name="Andreopoulos W."/>
            <person name="He G."/>
            <person name="Johnson J."/>
            <person name="Nolan M."/>
            <person name="Tritt A."/>
            <person name="Barry K.W."/>
            <person name="Grigoriev I.V."/>
            <person name="Nagy L.G."/>
            <person name="Hibbett D."/>
            <person name="Henrissat B."/>
            <person name="Matheny P.B."/>
            <person name="Labbe J."/>
            <person name="Martin F.M."/>
        </authorList>
    </citation>
    <scope>NUCLEOTIDE SEQUENCE</scope>
    <source>
        <strain evidence="1">FP105234-sp</strain>
    </source>
</reference>
<name>A0ACB8RHH2_9AGAM</name>
<dbReference type="Proteomes" id="UP000814033">
    <property type="component" value="Unassembled WGS sequence"/>
</dbReference>
<keyword evidence="2" id="KW-1185">Reference proteome</keyword>
<comment type="caution">
    <text evidence="1">The sequence shown here is derived from an EMBL/GenBank/DDBJ whole genome shotgun (WGS) entry which is preliminary data.</text>
</comment>
<organism evidence="1 2">
    <name type="scientific">Auriscalpium vulgare</name>
    <dbReference type="NCBI Taxonomy" id="40419"/>
    <lineage>
        <taxon>Eukaryota</taxon>
        <taxon>Fungi</taxon>
        <taxon>Dikarya</taxon>
        <taxon>Basidiomycota</taxon>
        <taxon>Agaricomycotina</taxon>
        <taxon>Agaricomycetes</taxon>
        <taxon>Russulales</taxon>
        <taxon>Auriscalpiaceae</taxon>
        <taxon>Auriscalpium</taxon>
    </lineage>
</organism>
<reference evidence="1" key="1">
    <citation type="submission" date="2021-02" db="EMBL/GenBank/DDBJ databases">
        <authorList>
            <consortium name="DOE Joint Genome Institute"/>
            <person name="Ahrendt S."/>
            <person name="Looney B.P."/>
            <person name="Miyauchi S."/>
            <person name="Morin E."/>
            <person name="Drula E."/>
            <person name="Courty P.E."/>
            <person name="Chicoki N."/>
            <person name="Fauchery L."/>
            <person name="Kohler A."/>
            <person name="Kuo A."/>
            <person name="Labutti K."/>
            <person name="Pangilinan J."/>
            <person name="Lipzen A."/>
            <person name="Riley R."/>
            <person name="Andreopoulos W."/>
            <person name="He G."/>
            <person name="Johnson J."/>
            <person name="Barry K.W."/>
            <person name="Grigoriev I.V."/>
            <person name="Nagy L."/>
            <person name="Hibbett D."/>
            <person name="Henrissat B."/>
            <person name="Matheny P.B."/>
            <person name="Labbe J."/>
            <person name="Martin F."/>
        </authorList>
    </citation>
    <scope>NUCLEOTIDE SEQUENCE</scope>
    <source>
        <strain evidence="1">FP105234-sp</strain>
    </source>
</reference>